<feature type="compositionally biased region" description="Basic and acidic residues" evidence="1">
    <location>
        <begin position="92"/>
        <end position="102"/>
    </location>
</feature>
<feature type="compositionally biased region" description="Basic and acidic residues" evidence="1">
    <location>
        <begin position="124"/>
        <end position="142"/>
    </location>
</feature>
<feature type="region of interest" description="Disordered" evidence="1">
    <location>
        <begin position="92"/>
        <end position="142"/>
    </location>
</feature>
<evidence type="ECO:0000256" key="1">
    <source>
        <dbReference type="SAM" id="MobiDB-lite"/>
    </source>
</evidence>
<dbReference type="EMBL" id="CADCTW010000021">
    <property type="protein sequence ID" value="CAA9299693.1"/>
    <property type="molecule type" value="Genomic_DNA"/>
</dbReference>
<gene>
    <name evidence="2" type="ORF">AVDCRST_MAG68-566</name>
</gene>
<evidence type="ECO:0000313" key="2">
    <source>
        <dbReference type="EMBL" id="CAA9299693.1"/>
    </source>
</evidence>
<evidence type="ECO:0008006" key="3">
    <source>
        <dbReference type="Google" id="ProtNLM"/>
    </source>
</evidence>
<name>A0A6J4KB30_9BACT</name>
<proteinExistence type="predicted"/>
<dbReference type="AlphaFoldDB" id="A0A6J4KB30"/>
<reference evidence="2" key="1">
    <citation type="submission" date="2020-02" db="EMBL/GenBank/DDBJ databases">
        <authorList>
            <person name="Meier V. D."/>
        </authorList>
    </citation>
    <scope>NUCLEOTIDE SEQUENCE</scope>
    <source>
        <strain evidence="2">AVDCRST_MAG68</strain>
    </source>
</reference>
<accession>A0A6J4KB30</accession>
<sequence length="388" mass="44773">MFDKDAPIVARLCFSDVARQRVLGVWGSIQKNNNGVHRWPVPEALPPFDGPTNMRVHGYRVRTKVDDRTVSYFVVFWIEECSAPFPFRSLEYSRDNDNRQGDDTVEEPGARGGWESKPGRRRGKPSDPHHQNAEPTKKTVLHKEILTDARFRALKDMWIKKVPKPVSHRTRKAKERIPKGEYKGFGTGEGTHGDSPYDRLAVTTDLQEKDNGRDEEIQKDTTRNGLDAFADALAEVDRQLSFVVGFREITVFGDRTVRPPASLLPPPENGQPRWLYIEPETSRRRHLLLAEVDRHGQFMYLAELERRPGEHFRIAIFAAPDWRRLDDADLQIVLQVCAENKGVWRRWAPTAYEYIMLNHPNLQLERAEYVAKLEKELVRALNRYAGEV</sequence>
<protein>
    <recommendedName>
        <fullName evidence="3">TnsE C-terminal domain-containing protein</fullName>
    </recommendedName>
</protein>
<organism evidence="2">
    <name type="scientific">uncultured Gemmatimonadota bacterium</name>
    <dbReference type="NCBI Taxonomy" id="203437"/>
    <lineage>
        <taxon>Bacteria</taxon>
        <taxon>Pseudomonadati</taxon>
        <taxon>Gemmatimonadota</taxon>
        <taxon>environmental samples</taxon>
    </lineage>
</organism>